<dbReference type="InterPro" id="IPR001138">
    <property type="entry name" value="Zn2Cys6_DnaBD"/>
</dbReference>
<organism evidence="10 11">
    <name type="scientific">Lojkania enalia</name>
    <dbReference type="NCBI Taxonomy" id="147567"/>
    <lineage>
        <taxon>Eukaryota</taxon>
        <taxon>Fungi</taxon>
        <taxon>Dikarya</taxon>
        <taxon>Ascomycota</taxon>
        <taxon>Pezizomycotina</taxon>
        <taxon>Dothideomycetes</taxon>
        <taxon>Pleosporomycetidae</taxon>
        <taxon>Pleosporales</taxon>
        <taxon>Pleosporales incertae sedis</taxon>
        <taxon>Lojkania</taxon>
    </lineage>
</organism>
<dbReference type="GO" id="GO:0001228">
    <property type="term" value="F:DNA-binding transcription activator activity, RNA polymerase II-specific"/>
    <property type="evidence" value="ECO:0007669"/>
    <property type="project" value="TreeGrafter"/>
</dbReference>
<dbReference type="Gene3D" id="4.10.240.10">
    <property type="entry name" value="Zn(2)-C6 fungal-type DNA-binding domain"/>
    <property type="match status" value="1"/>
</dbReference>
<dbReference type="Proteomes" id="UP000800093">
    <property type="component" value="Unassembled WGS sequence"/>
</dbReference>
<dbReference type="GO" id="GO:0008270">
    <property type="term" value="F:zinc ion binding"/>
    <property type="evidence" value="ECO:0007669"/>
    <property type="project" value="InterPro"/>
</dbReference>
<evidence type="ECO:0000256" key="6">
    <source>
        <dbReference type="ARBA" id="ARBA00023242"/>
    </source>
</evidence>
<dbReference type="GO" id="GO:0005634">
    <property type="term" value="C:nucleus"/>
    <property type="evidence" value="ECO:0007669"/>
    <property type="project" value="TreeGrafter"/>
</dbReference>
<dbReference type="PROSITE" id="PS50048">
    <property type="entry name" value="ZN2_CY6_FUNGAL_2"/>
    <property type="match status" value="1"/>
</dbReference>
<dbReference type="PANTHER" id="PTHR31944:SF130">
    <property type="entry name" value="ZN(II)2CYS6 TRANSCRIPTION FACTO (EUROFUNG)"/>
    <property type="match status" value="1"/>
</dbReference>
<proteinExistence type="predicted"/>
<keyword evidence="11" id="KW-1185">Reference proteome</keyword>
<dbReference type="EMBL" id="ML986599">
    <property type="protein sequence ID" value="KAF2266273.1"/>
    <property type="molecule type" value="Genomic_DNA"/>
</dbReference>
<dbReference type="SMART" id="SM00066">
    <property type="entry name" value="GAL4"/>
    <property type="match status" value="1"/>
</dbReference>
<dbReference type="AlphaFoldDB" id="A0A9P4KCT7"/>
<keyword evidence="6" id="KW-0539">Nucleus</keyword>
<dbReference type="SUPFAM" id="SSF57701">
    <property type="entry name" value="Zn2/Cys6 DNA-binding domain"/>
    <property type="match status" value="1"/>
</dbReference>
<keyword evidence="3" id="KW-0805">Transcription regulation</keyword>
<protein>
    <recommendedName>
        <fullName evidence="9">Zn(2)-C6 fungal-type domain-containing protein</fullName>
    </recommendedName>
</protein>
<reference evidence="11" key="1">
    <citation type="journal article" date="2020" name="Stud. Mycol.">
        <title>101 Dothideomycetes genomes: A test case for predicting lifestyles and emergence of pathogens.</title>
        <authorList>
            <person name="Haridas S."/>
            <person name="Albert R."/>
            <person name="Binder M."/>
            <person name="Bloem J."/>
            <person name="LaButti K."/>
            <person name="Salamov A."/>
            <person name="Andreopoulos B."/>
            <person name="Baker S."/>
            <person name="Barry K."/>
            <person name="Bills G."/>
            <person name="Bluhm B."/>
            <person name="Cannon C."/>
            <person name="Castanera R."/>
            <person name="Culley D."/>
            <person name="Daum C."/>
            <person name="Ezra D."/>
            <person name="Gonzalez J."/>
            <person name="Henrissat B."/>
            <person name="Kuo A."/>
            <person name="Liang C."/>
            <person name="Lipzen A."/>
            <person name="Lutzoni F."/>
            <person name="Magnuson J."/>
            <person name="Mondo S."/>
            <person name="Nolan M."/>
            <person name="Ohm R."/>
            <person name="Pangilinan J."/>
            <person name="Park H.-J."/>
            <person name="Ramirez L."/>
            <person name="Alfaro M."/>
            <person name="Sun H."/>
            <person name="Tritt A."/>
            <person name="Yoshinaga Y."/>
            <person name="Zwiers L.-H."/>
            <person name="Turgeon B."/>
            <person name="Goodwin S."/>
            <person name="Spatafora J."/>
            <person name="Crous P."/>
            <person name="Grigoriev I."/>
        </authorList>
    </citation>
    <scope>NUCLEOTIDE SEQUENCE [LARGE SCALE GENOMIC DNA]</scope>
    <source>
        <strain evidence="11">CBS 304.66</strain>
    </source>
</reference>
<dbReference type="OrthoDB" id="4236860at2759"/>
<dbReference type="InterPro" id="IPR051430">
    <property type="entry name" value="Fungal_TF_Env_Response"/>
</dbReference>
<dbReference type="Pfam" id="PF04082">
    <property type="entry name" value="Fungal_trans"/>
    <property type="match status" value="1"/>
</dbReference>
<keyword evidence="1" id="KW-0479">Metal-binding</keyword>
<keyword evidence="2" id="KW-0862">Zinc</keyword>
<accession>A0A9P4KCT7</accession>
<feature type="coiled-coil region" evidence="7">
    <location>
        <begin position="103"/>
        <end position="130"/>
    </location>
</feature>
<dbReference type="PROSITE" id="PS00463">
    <property type="entry name" value="ZN2_CY6_FUNGAL_1"/>
    <property type="match status" value="1"/>
</dbReference>
<feature type="region of interest" description="Disordered" evidence="8">
    <location>
        <begin position="1"/>
        <end position="21"/>
    </location>
</feature>
<keyword evidence="7" id="KW-0175">Coiled coil</keyword>
<dbReference type="GO" id="GO:0000978">
    <property type="term" value="F:RNA polymerase II cis-regulatory region sequence-specific DNA binding"/>
    <property type="evidence" value="ECO:0007669"/>
    <property type="project" value="TreeGrafter"/>
</dbReference>
<dbReference type="GO" id="GO:0006351">
    <property type="term" value="P:DNA-templated transcription"/>
    <property type="evidence" value="ECO:0007669"/>
    <property type="project" value="InterPro"/>
</dbReference>
<dbReference type="InterPro" id="IPR036864">
    <property type="entry name" value="Zn2-C6_fun-type_DNA-bd_sf"/>
</dbReference>
<dbReference type="Pfam" id="PF00172">
    <property type="entry name" value="Zn_clus"/>
    <property type="match status" value="1"/>
</dbReference>
<feature type="domain" description="Zn(2)-C6 fungal-type" evidence="9">
    <location>
        <begin position="29"/>
        <end position="61"/>
    </location>
</feature>
<keyword evidence="5" id="KW-0804">Transcription</keyword>
<evidence type="ECO:0000256" key="7">
    <source>
        <dbReference type="SAM" id="Coils"/>
    </source>
</evidence>
<evidence type="ECO:0000256" key="2">
    <source>
        <dbReference type="ARBA" id="ARBA00022833"/>
    </source>
</evidence>
<evidence type="ECO:0000313" key="10">
    <source>
        <dbReference type="EMBL" id="KAF2266273.1"/>
    </source>
</evidence>
<dbReference type="PANTHER" id="PTHR31944">
    <property type="entry name" value="HEME-RESPONSIVE ZINC FINGER TRANSCRIPTION FACTOR HAP1"/>
    <property type="match status" value="1"/>
</dbReference>
<dbReference type="InterPro" id="IPR007219">
    <property type="entry name" value="XnlR_reg_dom"/>
</dbReference>
<evidence type="ECO:0000313" key="11">
    <source>
        <dbReference type="Proteomes" id="UP000800093"/>
    </source>
</evidence>
<evidence type="ECO:0000259" key="9">
    <source>
        <dbReference type="PROSITE" id="PS50048"/>
    </source>
</evidence>
<keyword evidence="4" id="KW-0238">DNA-binding</keyword>
<dbReference type="CDD" id="cd00067">
    <property type="entry name" value="GAL4"/>
    <property type="match status" value="1"/>
</dbReference>
<evidence type="ECO:0000256" key="4">
    <source>
        <dbReference type="ARBA" id="ARBA00023125"/>
    </source>
</evidence>
<sequence length="822" mass="91917">MSTRSAESRSHSPDGSPEKRVSKKRKVLSCYACRNRKMKCDRVYPVCGRCQRTGRADQCTYDPRLLEDLPMNGDGHVEAGVGVAFAVQSEHGRNETLSGSIQADSLTWTLRAQERRLELLERKLAKSDGSQDPFSNAPSHMPDFDWQEAEPKISEAIMFRGKGFKTQFYGSTSPLSIINQFNVLQSFTREAMAIDTSMARIRNDFKGFRNKRKAMLKEKGQLYQGTDAEITALVPEKVILDPYVAFYFQNFETSYRILHEPTFWKDYHLFWDRQQDNEPPSSFTTILVLITAITKSVCTERETLFIGDSSVERAESSNLIDACDIWLSRQSRKHLTLAFFQLHCLSLLAKRVNCVKMKQDWVNSGDMIRLGMAAGMHRNSDLLAGGRISEFEKEMKRRIWATMMELELQSSIDSGLQSSLSGLYFDTQPPANIIDEMVSPESTQAPVGRPLEFFTPTSYLSFSIKYLPLRIHLTQLLNNPTTDLQYSDVLHYDTQINQLLTSLPSWKDPRSTIPSALLDLQLRQFILMLHYPYAKLAASNSRFGFSFTACVNAANSILSVYENFISESIFTVNHFRNDIFRTGMTIAQIVYHNSTFASAPETTNILTPTSSTNAPDAAGPNNSPKHEIKIPQLPETNFMAKILCQSSIELMERALSVFENKVMRLGTGYMEYWIMSAAIGIMPSLSPSASQLTYAEDIRSRGHKAIDRITRLCFRVLALQKDPGSDFASSLRGTMATASPPEPRLSVVVPPGGLTPLSSEISIPSVTSVERIPGAGGLAQPLGGGGISGQGQVAWDGLQDMQVDMSGWTFPDIWAFDISGDF</sequence>
<feature type="compositionally biased region" description="Basic and acidic residues" evidence="8">
    <location>
        <begin position="1"/>
        <end position="20"/>
    </location>
</feature>
<evidence type="ECO:0000256" key="8">
    <source>
        <dbReference type="SAM" id="MobiDB-lite"/>
    </source>
</evidence>
<comment type="caution">
    <text evidence="10">The sequence shown here is derived from an EMBL/GenBank/DDBJ whole genome shotgun (WGS) entry which is preliminary data.</text>
</comment>
<name>A0A9P4KCT7_9PLEO</name>
<evidence type="ECO:0000256" key="1">
    <source>
        <dbReference type="ARBA" id="ARBA00022723"/>
    </source>
</evidence>
<evidence type="ECO:0000256" key="5">
    <source>
        <dbReference type="ARBA" id="ARBA00023163"/>
    </source>
</evidence>
<evidence type="ECO:0000256" key="3">
    <source>
        <dbReference type="ARBA" id="ARBA00023015"/>
    </source>
</evidence>
<dbReference type="CDD" id="cd12148">
    <property type="entry name" value="fungal_TF_MHR"/>
    <property type="match status" value="1"/>
</dbReference>
<gene>
    <name evidence="10" type="ORF">CC78DRAFT_491947</name>
</gene>